<protein>
    <submittedName>
        <fullName evidence="1">Phage tail protein</fullName>
    </submittedName>
</protein>
<dbReference type="InterPro" id="IPR008861">
    <property type="entry name" value="GpX-like"/>
</dbReference>
<organism evidence="1">
    <name type="scientific">Brucella pituitosa</name>
    <dbReference type="NCBI Taxonomy" id="571256"/>
    <lineage>
        <taxon>Bacteria</taxon>
        <taxon>Pseudomonadati</taxon>
        <taxon>Pseudomonadota</taxon>
        <taxon>Alphaproteobacteria</taxon>
        <taxon>Hyphomicrobiales</taxon>
        <taxon>Brucellaceae</taxon>
        <taxon>Brucella/Ochrobactrum group</taxon>
        <taxon>Brucella</taxon>
    </lineage>
</organism>
<proteinExistence type="predicted"/>
<sequence length="73" mass="7871">MQSITVKGEGITLDLLLWRAYGVRGRILVEEALALNTDLAALGAIIPLGTLVQLPDLPPEETGQSRQVVSLFE</sequence>
<evidence type="ECO:0000313" key="1">
    <source>
        <dbReference type="EMBL" id="KAB0571282.1"/>
    </source>
</evidence>
<dbReference type="AlphaFoldDB" id="A0A643EZQ1"/>
<accession>A0A643EZQ1</accession>
<dbReference type="RefSeq" id="WP_111786610.1">
    <property type="nucleotide sequence ID" value="NZ_JBHEEN010000004.1"/>
</dbReference>
<comment type="caution">
    <text evidence="1">The sequence shown here is derived from an EMBL/GenBank/DDBJ whole genome shotgun (WGS) entry which is preliminary data.</text>
</comment>
<gene>
    <name evidence="1" type="ORF">F7Q93_11210</name>
</gene>
<dbReference type="Pfam" id="PF05489">
    <property type="entry name" value="Phage_tail_X"/>
    <property type="match status" value="1"/>
</dbReference>
<name>A0A643EZQ1_9HYPH</name>
<reference evidence="1" key="1">
    <citation type="submission" date="2019-09" db="EMBL/GenBank/DDBJ databases">
        <title>Draft genome sequences of 48 bacterial type strains from the CCUG.</title>
        <authorList>
            <person name="Tunovic T."/>
            <person name="Pineiro-Iglesias B."/>
            <person name="Unosson C."/>
            <person name="Inganas E."/>
            <person name="Ohlen M."/>
            <person name="Cardew S."/>
            <person name="Jensie-Markopoulos S."/>
            <person name="Salva-Serra F."/>
            <person name="Jaen-Luchoro D."/>
            <person name="Karlsson R."/>
            <person name="Svensson-Stadler L."/>
            <person name="Chun J."/>
            <person name="Moore E."/>
        </authorList>
    </citation>
    <scope>NUCLEOTIDE SEQUENCE</scope>
    <source>
        <strain evidence="1">CCUG 50899</strain>
    </source>
</reference>
<dbReference type="EMBL" id="VZPE01000004">
    <property type="protein sequence ID" value="KAB0571282.1"/>
    <property type="molecule type" value="Genomic_DNA"/>
</dbReference>